<dbReference type="Proteomes" id="UP001479436">
    <property type="component" value="Unassembled WGS sequence"/>
</dbReference>
<dbReference type="InterPro" id="IPR032108">
    <property type="entry name" value="CLIP1_ZNF"/>
</dbReference>
<sequence>MMSKIPKPGSGLPPPTKRKSFGLPGSNNIPSDRESVSSDASSENRRFSGTLSSDRISPSPPPPGPLNAINKRLSGSTSLRKPSLSKPTSANSSPILASGDKPPLIPSKPLGPKPTSKIPTLSNVSSPASSTLSEHNGPALLSPKRLSVLKQHPPRPTSPAVLGQFQVGDRVSVESMGISGTLRFLGPTKFKPGTWAGIELDVEGTGKNDGIVDGIVYFTCLPKTGLFVLGHKLTKVRVNDSPELKNEETLEVSKDTTASVSKRRGIPLPGAISSSATPGKSSLLLLSPTNPVPNVTGARASRYIGMTAAQLKKVNSSPAPPISPSPATSTSDDQLDSNRKPLPTLKSFQENGFIKSPPSYSAPSPSPSPSPTSLKGPLTPSRSNSPVHSGILGSRSEMVDEGMTIQDFKSSTSNELLSLEQANSKIQQLQLQIERLERENSNLQAEKQPHVESPNRVYEEHSPSQIDQLKLEFNELKSLQDQWEVQKFEQSKKILHLEEKLLEYQKQLDVAKSETANLLLESENHFKSEISTITETLTKQLDMKAAQISELQDTINQINAELDSKAMVESDLREKLSLAEAQREGDAMNLDLIASLQTELENKSIEVGKLTARLDRTKSDFEKEKAQLVETISRVQQEEMEKVQVYKEQLAAVEQEDIAALKSQLMDFERIIKEQEQMISQLRSAGSEAFDHYERELQTIKDENHSLQEQIKNIVDAGRQLESEADGLKLELEKAKIREEELVSETNALQEIVDNYQVTSSKRKEEIQKLKTEVEKLTAIQAEDGEHNTQEKSKLLADLHELRSKLDTLEEEKEQSSEKQRDLTLKLTSMEEELDRIKHSYEDLLSSQENWASEKSELEAEVSNIRNLLNKNTEAAKRAIDSPEIIELTDTIKDLHAMVEEDSSQLEAVIEEKDSHILKLNSELEVLRSQLAVFETPRALSNEHQSFEELKSVHEQSLAQQTRLQADYSALMEAQANLLEAHKQMEAECLKLMDEVERLHNESLEGDMAAPTTEEIVEDHVELNETKSEGVEVNRLRGILTEKQTVINQMKQQYRDDIRQLQKRMTDLEITKQKEIEMQSKDIAELESIVEHKIFREAELEEQIAELKKKVDQLDTNSGDSSSKGEDEHQDQKPGKSSKAKFSSLSAALTDDEDAELYCELCDSVGHDILSCTAYPIDMNGYNGYDGDDRTYCDNCEEFDLHWTDECPNQDETF</sequence>
<evidence type="ECO:0000256" key="7">
    <source>
        <dbReference type="SAM" id="MobiDB-lite"/>
    </source>
</evidence>
<dbReference type="Gene3D" id="2.30.30.190">
    <property type="entry name" value="CAP Gly-rich-like domain"/>
    <property type="match status" value="1"/>
</dbReference>
<evidence type="ECO:0000256" key="4">
    <source>
        <dbReference type="ARBA" id="ARBA00023054"/>
    </source>
</evidence>
<keyword evidence="3" id="KW-0493">Microtubule</keyword>
<feature type="coiled-coil region" evidence="6">
    <location>
        <begin position="968"/>
        <end position="1002"/>
    </location>
</feature>
<dbReference type="SMART" id="SM01052">
    <property type="entry name" value="CAP_GLY"/>
    <property type="match status" value="1"/>
</dbReference>
<keyword evidence="5" id="KW-0206">Cytoskeleton</keyword>
<feature type="region of interest" description="Disordered" evidence="7">
    <location>
        <begin position="312"/>
        <end position="397"/>
    </location>
</feature>
<dbReference type="InterPro" id="IPR036859">
    <property type="entry name" value="CAP-Gly_dom_sf"/>
</dbReference>
<evidence type="ECO:0000256" key="2">
    <source>
        <dbReference type="ARBA" id="ARBA00022490"/>
    </source>
</evidence>
<dbReference type="Pfam" id="PF16641">
    <property type="entry name" value="CLIP1_ZNF"/>
    <property type="match status" value="2"/>
</dbReference>
<feature type="compositionally biased region" description="Pro residues" evidence="7">
    <location>
        <begin position="103"/>
        <end position="112"/>
    </location>
</feature>
<feature type="coiled-coil region" evidence="6">
    <location>
        <begin position="419"/>
        <end position="561"/>
    </location>
</feature>
<keyword evidence="4 6" id="KW-0175">Coiled coil</keyword>
<reference evidence="9 10" key="1">
    <citation type="submission" date="2023-04" db="EMBL/GenBank/DDBJ databases">
        <title>Genome of Basidiobolus ranarum AG-B5.</title>
        <authorList>
            <person name="Stajich J.E."/>
            <person name="Carter-House D."/>
            <person name="Gryganskyi A."/>
        </authorList>
    </citation>
    <scope>NUCLEOTIDE SEQUENCE [LARGE SCALE GENOMIC DNA]</scope>
    <source>
        <strain evidence="9 10">AG-B5</strain>
    </source>
</reference>
<feature type="compositionally biased region" description="Polar residues" evidence="7">
    <location>
        <begin position="47"/>
        <end position="56"/>
    </location>
</feature>
<comment type="caution">
    <text evidence="9">The sequence shown here is derived from an EMBL/GenBank/DDBJ whole genome shotgun (WGS) entry which is preliminary data.</text>
</comment>
<evidence type="ECO:0000256" key="6">
    <source>
        <dbReference type="SAM" id="Coils"/>
    </source>
</evidence>
<dbReference type="PROSITE" id="PS50245">
    <property type="entry name" value="CAP_GLY_2"/>
    <property type="match status" value="1"/>
</dbReference>
<evidence type="ECO:0000259" key="8">
    <source>
        <dbReference type="PROSITE" id="PS50245"/>
    </source>
</evidence>
<feature type="region of interest" description="Disordered" evidence="7">
    <location>
        <begin position="1"/>
        <end position="139"/>
    </location>
</feature>
<gene>
    <name evidence="9" type="ORF">K7432_002182</name>
</gene>
<comment type="subcellular location">
    <subcellularLocation>
        <location evidence="1">Cytoplasm</location>
        <location evidence="1">Cytoskeleton</location>
    </subcellularLocation>
</comment>
<evidence type="ECO:0000256" key="1">
    <source>
        <dbReference type="ARBA" id="ARBA00004245"/>
    </source>
</evidence>
<evidence type="ECO:0000256" key="5">
    <source>
        <dbReference type="ARBA" id="ARBA00023212"/>
    </source>
</evidence>
<dbReference type="Pfam" id="PF01302">
    <property type="entry name" value="CAP_GLY"/>
    <property type="match status" value="1"/>
</dbReference>
<accession>A0ABR2X1W8</accession>
<feature type="compositionally biased region" description="Low complexity" evidence="7">
    <location>
        <begin position="371"/>
        <end position="381"/>
    </location>
</feature>
<proteinExistence type="predicted"/>
<keyword evidence="2" id="KW-0963">Cytoplasm</keyword>
<evidence type="ECO:0000256" key="3">
    <source>
        <dbReference type="ARBA" id="ARBA00022701"/>
    </source>
</evidence>
<feature type="compositionally biased region" description="Polar residues" evidence="7">
    <location>
        <begin position="73"/>
        <end position="95"/>
    </location>
</feature>
<feature type="coiled-coil region" evidence="6">
    <location>
        <begin position="792"/>
        <end position="875"/>
    </location>
</feature>
<dbReference type="SUPFAM" id="SSF74924">
    <property type="entry name" value="Cap-Gly domain"/>
    <property type="match status" value="1"/>
</dbReference>
<feature type="compositionally biased region" description="Basic and acidic residues" evidence="7">
    <location>
        <begin position="31"/>
        <end position="46"/>
    </location>
</feature>
<evidence type="ECO:0000313" key="9">
    <source>
        <dbReference type="EMBL" id="KAK9767753.1"/>
    </source>
</evidence>
<name>A0ABR2X1W8_9FUNG</name>
<dbReference type="EMBL" id="JASJQH010000056">
    <property type="protein sequence ID" value="KAK9767753.1"/>
    <property type="molecule type" value="Genomic_DNA"/>
</dbReference>
<dbReference type="PANTHER" id="PTHR13958">
    <property type="entry name" value="CENTROSOME-ASSOCIATED PROTEIN 350"/>
    <property type="match status" value="1"/>
</dbReference>
<evidence type="ECO:0000313" key="10">
    <source>
        <dbReference type="Proteomes" id="UP001479436"/>
    </source>
</evidence>
<feature type="coiled-coil region" evidence="6">
    <location>
        <begin position="593"/>
        <end position="745"/>
    </location>
</feature>
<protein>
    <recommendedName>
        <fullName evidence="8">CAP-Gly domain-containing protein</fullName>
    </recommendedName>
</protein>
<feature type="region of interest" description="Disordered" evidence="7">
    <location>
        <begin position="1111"/>
        <end position="1142"/>
    </location>
</feature>
<keyword evidence="10" id="KW-1185">Reference proteome</keyword>
<feature type="compositionally biased region" description="Basic and acidic residues" evidence="7">
    <location>
        <begin position="1123"/>
        <end position="1134"/>
    </location>
</feature>
<organism evidence="9 10">
    <name type="scientific">Basidiobolus ranarum</name>
    <dbReference type="NCBI Taxonomy" id="34480"/>
    <lineage>
        <taxon>Eukaryota</taxon>
        <taxon>Fungi</taxon>
        <taxon>Fungi incertae sedis</taxon>
        <taxon>Zoopagomycota</taxon>
        <taxon>Entomophthoromycotina</taxon>
        <taxon>Basidiobolomycetes</taxon>
        <taxon>Basidiobolales</taxon>
        <taxon>Basidiobolaceae</taxon>
        <taxon>Basidiobolus</taxon>
    </lineage>
</organism>
<dbReference type="InterPro" id="IPR028750">
    <property type="entry name" value="CEP350/CC187"/>
</dbReference>
<feature type="domain" description="CAP-Gly" evidence="8">
    <location>
        <begin position="186"/>
        <end position="229"/>
    </location>
</feature>
<dbReference type="InterPro" id="IPR000938">
    <property type="entry name" value="CAP-Gly_domain"/>
</dbReference>
<feature type="compositionally biased region" description="Polar residues" evidence="7">
    <location>
        <begin position="117"/>
        <end position="134"/>
    </location>
</feature>
<dbReference type="PANTHER" id="PTHR13958:SF3">
    <property type="entry name" value="CAP-GLY DOMAIN-CONTAINING PROTEIN-RELATED"/>
    <property type="match status" value="1"/>
</dbReference>
<feature type="region of interest" description="Disordered" evidence="7">
    <location>
        <begin position="247"/>
        <end position="279"/>
    </location>
</feature>